<evidence type="ECO:0000259" key="1">
    <source>
        <dbReference type="Pfam" id="PF00149"/>
    </source>
</evidence>
<dbReference type="RefSeq" id="WP_258733250.1">
    <property type="nucleotide sequence ID" value="NZ_JANTHZ010000005.1"/>
</dbReference>
<dbReference type="Proteomes" id="UP001151088">
    <property type="component" value="Unassembled WGS sequence"/>
</dbReference>
<dbReference type="InterPro" id="IPR050126">
    <property type="entry name" value="Ap4A_hydrolase"/>
</dbReference>
<dbReference type="AlphaFoldDB" id="A0A9X2PLH8"/>
<dbReference type="Pfam" id="PF00149">
    <property type="entry name" value="Metallophos"/>
    <property type="match status" value="1"/>
</dbReference>
<reference evidence="2" key="1">
    <citation type="submission" date="2022-08" db="EMBL/GenBank/DDBJ databases">
        <authorList>
            <person name="Li F."/>
        </authorList>
    </citation>
    <scope>NUCLEOTIDE SEQUENCE</scope>
    <source>
        <strain evidence="2">MQZ15Z-1</strain>
    </source>
</reference>
<keyword evidence="3" id="KW-1185">Reference proteome</keyword>
<dbReference type="GO" id="GO:0005737">
    <property type="term" value="C:cytoplasm"/>
    <property type="evidence" value="ECO:0007669"/>
    <property type="project" value="TreeGrafter"/>
</dbReference>
<dbReference type="PANTHER" id="PTHR42850:SF4">
    <property type="entry name" value="ZINC-DEPENDENT ENDOPOLYPHOSPHATASE"/>
    <property type="match status" value="1"/>
</dbReference>
<protein>
    <submittedName>
        <fullName evidence="2">Serine/threonine protein phosphatase</fullName>
    </submittedName>
</protein>
<feature type="domain" description="Calcineurin-like phosphoesterase" evidence="1">
    <location>
        <begin position="23"/>
        <end position="215"/>
    </location>
</feature>
<accession>A0A9X2PLH8</accession>
<dbReference type="Gene3D" id="3.60.21.10">
    <property type="match status" value="1"/>
</dbReference>
<evidence type="ECO:0000313" key="2">
    <source>
        <dbReference type="EMBL" id="MCS0496093.1"/>
    </source>
</evidence>
<name>A0A9X2PLH8_9HYPH</name>
<comment type="caution">
    <text evidence="2">The sequence shown here is derived from an EMBL/GenBank/DDBJ whole genome shotgun (WGS) entry which is preliminary data.</text>
</comment>
<dbReference type="PANTHER" id="PTHR42850">
    <property type="entry name" value="METALLOPHOSPHOESTERASE"/>
    <property type="match status" value="1"/>
</dbReference>
<evidence type="ECO:0000313" key="3">
    <source>
        <dbReference type="Proteomes" id="UP001151088"/>
    </source>
</evidence>
<organism evidence="2 3">
    <name type="scientific">Ancylobacter mangrovi</name>
    <dbReference type="NCBI Taxonomy" id="2972472"/>
    <lineage>
        <taxon>Bacteria</taxon>
        <taxon>Pseudomonadati</taxon>
        <taxon>Pseudomonadota</taxon>
        <taxon>Alphaproteobacteria</taxon>
        <taxon>Hyphomicrobiales</taxon>
        <taxon>Xanthobacteraceae</taxon>
        <taxon>Ancylobacter</taxon>
    </lineage>
</organism>
<dbReference type="GO" id="GO:0008803">
    <property type="term" value="F:bis(5'-nucleosyl)-tetraphosphatase (symmetrical) activity"/>
    <property type="evidence" value="ECO:0007669"/>
    <property type="project" value="TreeGrafter"/>
</dbReference>
<dbReference type="InterPro" id="IPR029052">
    <property type="entry name" value="Metallo-depent_PP-like"/>
</dbReference>
<dbReference type="GO" id="GO:0016791">
    <property type="term" value="F:phosphatase activity"/>
    <property type="evidence" value="ECO:0007669"/>
    <property type="project" value="TreeGrafter"/>
</dbReference>
<dbReference type="CDD" id="cd00144">
    <property type="entry name" value="MPP_PPP_family"/>
    <property type="match status" value="1"/>
</dbReference>
<proteinExistence type="predicted"/>
<dbReference type="SUPFAM" id="SSF56300">
    <property type="entry name" value="Metallo-dependent phosphatases"/>
    <property type="match status" value="1"/>
</dbReference>
<dbReference type="InterPro" id="IPR004843">
    <property type="entry name" value="Calcineurin-like_PHP"/>
</dbReference>
<sequence>MFFSRSRKSAARSTAFRITEGQRVYAIGDVHGRFDLLRLLLERIEQHRSATDPQRTQSRLVFLGDYIDRGTESREVIEAVRAGQEGQGWTCLTGNHEAMLLAALDGRLDWEVWLANGGVETLFSYGLSARDFTASGRMDELGPAITEAMPASHLAFLRGLPTHVEIGDYFFCHAGVRPGVALEQQSPEDLMWIRDVFLDSRADHGKRIVHGHTPQMEPEILPNRINVDTGAYLTNRLSCVILETDQVQVIHT</sequence>
<dbReference type="EMBL" id="JANTHZ010000005">
    <property type="protein sequence ID" value="MCS0496093.1"/>
    <property type="molecule type" value="Genomic_DNA"/>
</dbReference>
<gene>
    <name evidence="2" type="ORF">NVS89_13390</name>
</gene>
<dbReference type="GO" id="GO:0110154">
    <property type="term" value="P:RNA decapping"/>
    <property type="evidence" value="ECO:0007669"/>
    <property type="project" value="TreeGrafter"/>
</dbReference>